<organism evidence="2 3">
    <name type="scientific">Neurospora tetrasperma (strain FGSC 2508 / ATCC MYA-4615 / P0657)</name>
    <dbReference type="NCBI Taxonomy" id="510951"/>
    <lineage>
        <taxon>Eukaryota</taxon>
        <taxon>Fungi</taxon>
        <taxon>Dikarya</taxon>
        <taxon>Ascomycota</taxon>
        <taxon>Pezizomycotina</taxon>
        <taxon>Sordariomycetes</taxon>
        <taxon>Sordariomycetidae</taxon>
        <taxon>Sordariales</taxon>
        <taxon>Sordariaceae</taxon>
        <taxon>Neurospora</taxon>
    </lineage>
</organism>
<keyword evidence="3" id="KW-1185">Reference proteome</keyword>
<dbReference type="HOGENOM" id="CLU_2850239_0_0_1"/>
<accession>F8MMX4</accession>
<dbReference type="EMBL" id="GL891304">
    <property type="protein sequence ID" value="EGO57998.1"/>
    <property type="molecule type" value="Genomic_DNA"/>
</dbReference>
<evidence type="ECO:0000313" key="2">
    <source>
        <dbReference type="EMBL" id="EGO57998.1"/>
    </source>
</evidence>
<proteinExistence type="predicted"/>
<dbReference type="VEuPathDB" id="FungiDB:NEUTE1DRAFT_42533"/>
<dbReference type="RefSeq" id="XP_009850315.1">
    <property type="nucleotide sequence ID" value="XM_009852013.1"/>
</dbReference>
<reference evidence="3" key="1">
    <citation type="journal article" date="2011" name="Genetics">
        <title>Massive changes in genome architecture accompany the transition to self-fertility in the filamentous fungus Neurospora tetrasperma.</title>
        <authorList>
            <person name="Ellison C.E."/>
            <person name="Stajich J.E."/>
            <person name="Jacobson D.J."/>
            <person name="Natvig D.O."/>
            <person name="Lapidus A."/>
            <person name="Foster B."/>
            <person name="Aerts A."/>
            <person name="Riley R."/>
            <person name="Lindquist E.A."/>
            <person name="Grigoriev I.V."/>
            <person name="Taylor J.W."/>
        </authorList>
    </citation>
    <scope>NUCLEOTIDE SEQUENCE [LARGE SCALE GENOMIC DNA]</scope>
    <source>
        <strain evidence="3">FGSC 2508 / P0657</strain>
    </source>
</reference>
<protein>
    <submittedName>
        <fullName evidence="2">Uncharacterized protein</fullName>
    </submittedName>
</protein>
<gene>
    <name evidence="2" type="ORF">NEUTE1DRAFT_42533</name>
</gene>
<sequence>MTLVVNTNAKAHSLSQDRTSTSAGFNQPKGDTDLQYTVEDDEPLYLTMVQATEQPNMIAESGGCRVGPRM</sequence>
<feature type="region of interest" description="Disordered" evidence="1">
    <location>
        <begin position="1"/>
        <end position="34"/>
    </location>
</feature>
<feature type="compositionally biased region" description="Polar residues" evidence="1">
    <location>
        <begin position="1"/>
        <end position="25"/>
    </location>
</feature>
<dbReference type="KEGG" id="nte:NEUTE1DRAFT42533"/>
<dbReference type="GeneID" id="20827858"/>
<evidence type="ECO:0000313" key="3">
    <source>
        <dbReference type="Proteomes" id="UP000008065"/>
    </source>
</evidence>
<dbReference type="AlphaFoldDB" id="F8MMX4"/>
<name>F8MMX4_NEUT8</name>
<dbReference type="Proteomes" id="UP000008065">
    <property type="component" value="Unassembled WGS sequence"/>
</dbReference>
<evidence type="ECO:0000256" key="1">
    <source>
        <dbReference type="SAM" id="MobiDB-lite"/>
    </source>
</evidence>